<dbReference type="PIRSF" id="PIRSF002211">
    <property type="entry name" value="Ribosomal_L30_bac-type"/>
    <property type="match status" value="1"/>
</dbReference>
<comment type="subunit">
    <text evidence="2 5">Part of the 50S ribosomal subunit.</text>
</comment>
<dbReference type="GO" id="GO:0022625">
    <property type="term" value="C:cytosolic large ribosomal subunit"/>
    <property type="evidence" value="ECO:0007669"/>
    <property type="project" value="TreeGrafter"/>
</dbReference>
<evidence type="ECO:0000256" key="1">
    <source>
        <dbReference type="ARBA" id="ARBA00007594"/>
    </source>
</evidence>
<dbReference type="InterPro" id="IPR036919">
    <property type="entry name" value="Ribo_uL30_ferredoxin-like_sf"/>
</dbReference>
<dbReference type="Gene3D" id="3.30.1390.20">
    <property type="entry name" value="Ribosomal protein L30, ferredoxin-like fold domain"/>
    <property type="match status" value="1"/>
</dbReference>
<evidence type="ECO:0000256" key="5">
    <source>
        <dbReference type="HAMAP-Rule" id="MF_01371"/>
    </source>
</evidence>
<dbReference type="SUPFAM" id="SSF55129">
    <property type="entry name" value="Ribosomal protein L30p/L7e"/>
    <property type="match status" value="1"/>
</dbReference>
<keyword evidence="3 5" id="KW-0689">Ribosomal protein</keyword>
<dbReference type="AlphaFoldDB" id="A0A2N3IAT7"/>
<keyword evidence="8" id="KW-1185">Reference proteome</keyword>
<accession>A0A2N3IAT7</accession>
<name>A0A2N3IAT7_9BACT</name>
<comment type="caution">
    <text evidence="7">The sequence shown here is derived from an EMBL/GenBank/DDBJ whole genome shotgun (WGS) entry which is preliminary data.</text>
</comment>
<dbReference type="PANTHER" id="PTHR15892:SF2">
    <property type="entry name" value="LARGE RIBOSOMAL SUBUNIT PROTEIN UL30M"/>
    <property type="match status" value="1"/>
</dbReference>
<dbReference type="RefSeq" id="WP_101359329.1">
    <property type="nucleotide sequence ID" value="NZ_NKXO01000035.1"/>
</dbReference>
<dbReference type="CDD" id="cd01658">
    <property type="entry name" value="Ribosomal_L30"/>
    <property type="match status" value="1"/>
</dbReference>
<evidence type="ECO:0000259" key="6">
    <source>
        <dbReference type="Pfam" id="PF00327"/>
    </source>
</evidence>
<dbReference type="HAMAP" id="MF_01371_B">
    <property type="entry name" value="Ribosomal_uL30_B"/>
    <property type="match status" value="1"/>
</dbReference>
<organism evidence="7 8">
    <name type="scientific">Raineya orbicola</name>
    <dbReference type="NCBI Taxonomy" id="2016530"/>
    <lineage>
        <taxon>Bacteria</taxon>
        <taxon>Pseudomonadati</taxon>
        <taxon>Bacteroidota</taxon>
        <taxon>Cytophagia</taxon>
        <taxon>Cytophagales</taxon>
        <taxon>Raineyaceae</taxon>
        <taxon>Raineya</taxon>
    </lineage>
</organism>
<sequence length="59" mass="6659">MTKVKVTQVRSLIGRPERQHKIMASLGLGRIGKSREHTLTPQIQGMIEKVSHLVKVENL</sequence>
<gene>
    <name evidence="5" type="primary">rpmD</name>
    <name evidence="7" type="ORF">Rain11_2064</name>
</gene>
<dbReference type="PANTHER" id="PTHR15892">
    <property type="entry name" value="MITOCHONDRIAL RIBOSOMAL PROTEIN L30"/>
    <property type="match status" value="1"/>
</dbReference>
<feature type="domain" description="Large ribosomal subunit protein uL30-like ferredoxin-like fold" evidence="6">
    <location>
        <begin position="4"/>
        <end position="54"/>
    </location>
</feature>
<proteinExistence type="inferred from homology"/>
<evidence type="ECO:0000256" key="3">
    <source>
        <dbReference type="ARBA" id="ARBA00022980"/>
    </source>
</evidence>
<dbReference type="Pfam" id="PF00327">
    <property type="entry name" value="Ribosomal_L30"/>
    <property type="match status" value="1"/>
</dbReference>
<dbReference type="Proteomes" id="UP000233387">
    <property type="component" value="Unassembled WGS sequence"/>
</dbReference>
<dbReference type="InterPro" id="IPR016082">
    <property type="entry name" value="Ribosomal_uL30_ferredoxin-like"/>
</dbReference>
<dbReference type="NCBIfam" id="TIGR01308">
    <property type="entry name" value="rpmD_bact"/>
    <property type="match status" value="1"/>
</dbReference>
<dbReference type="OrthoDB" id="9812790at2"/>
<reference evidence="7 8" key="1">
    <citation type="submission" date="2017-06" db="EMBL/GenBank/DDBJ databases">
        <title>Raineya orbicola gen. nov., sp. nov. a slightly thermophilic bacterium of the phylum Bacteroidetes and the description of Raineyaceae fam. nov.</title>
        <authorList>
            <person name="Albuquerque L."/>
            <person name="Polonia A.R.M."/>
            <person name="Barroso C."/>
            <person name="Froufe H.J.C."/>
            <person name="Lage O."/>
            <person name="Lobo-Da-Cunha A."/>
            <person name="Egas C."/>
            <person name="Da Costa M.S."/>
        </authorList>
    </citation>
    <scope>NUCLEOTIDE SEQUENCE [LARGE SCALE GENOMIC DNA]</scope>
    <source>
        <strain evidence="7 8">SPSPC-11</strain>
    </source>
</reference>
<protein>
    <recommendedName>
        <fullName evidence="5">Large ribosomal subunit protein uL30</fullName>
    </recommendedName>
</protein>
<keyword evidence="4 5" id="KW-0687">Ribonucleoprotein</keyword>
<evidence type="ECO:0000313" key="8">
    <source>
        <dbReference type="Proteomes" id="UP000233387"/>
    </source>
</evidence>
<dbReference type="InterPro" id="IPR005996">
    <property type="entry name" value="Ribosomal_uL30_bac-type"/>
</dbReference>
<dbReference type="GO" id="GO:0003735">
    <property type="term" value="F:structural constituent of ribosome"/>
    <property type="evidence" value="ECO:0007669"/>
    <property type="project" value="InterPro"/>
</dbReference>
<evidence type="ECO:0000256" key="4">
    <source>
        <dbReference type="ARBA" id="ARBA00023274"/>
    </source>
</evidence>
<dbReference type="GO" id="GO:0006412">
    <property type="term" value="P:translation"/>
    <property type="evidence" value="ECO:0007669"/>
    <property type="project" value="UniProtKB-UniRule"/>
</dbReference>
<evidence type="ECO:0000313" key="7">
    <source>
        <dbReference type="EMBL" id="PKQ67385.1"/>
    </source>
</evidence>
<evidence type="ECO:0000256" key="2">
    <source>
        <dbReference type="ARBA" id="ARBA00011838"/>
    </source>
</evidence>
<comment type="similarity">
    <text evidence="1 5">Belongs to the universal ribosomal protein uL30 family.</text>
</comment>
<dbReference type="EMBL" id="NKXO01000035">
    <property type="protein sequence ID" value="PKQ67385.1"/>
    <property type="molecule type" value="Genomic_DNA"/>
</dbReference>